<comment type="similarity">
    <text evidence="1">Belongs to the ABC transporter superfamily.</text>
</comment>
<reference evidence="6" key="2">
    <citation type="journal article" date="2022" name="Microbiol. Resour. Announc.">
        <title>Metagenome Sequencing to Explore Phylogenomics of Terrestrial Cyanobacteria.</title>
        <authorList>
            <person name="Ward R.D."/>
            <person name="Stajich J.E."/>
            <person name="Johansen J.R."/>
            <person name="Huntemann M."/>
            <person name="Clum A."/>
            <person name="Foster B."/>
            <person name="Foster B."/>
            <person name="Roux S."/>
            <person name="Palaniappan K."/>
            <person name="Varghese N."/>
            <person name="Mukherjee S."/>
            <person name="Reddy T.B.K."/>
            <person name="Daum C."/>
            <person name="Copeland A."/>
            <person name="Chen I.A."/>
            <person name="Ivanova N.N."/>
            <person name="Kyrpides N.C."/>
            <person name="Shapiro N."/>
            <person name="Eloe-Fadrosh E.A."/>
            <person name="Pietrasiak N."/>
        </authorList>
    </citation>
    <scope>NUCLEOTIDE SEQUENCE</scope>
    <source>
        <strain evidence="6">HA4357-MV3</strain>
    </source>
</reference>
<dbReference type="GO" id="GO:0140359">
    <property type="term" value="F:ABC-type transporter activity"/>
    <property type="evidence" value="ECO:0007669"/>
    <property type="project" value="InterPro"/>
</dbReference>
<keyword evidence="2" id="KW-0813">Transport</keyword>
<dbReference type="InterPro" id="IPR050683">
    <property type="entry name" value="Bact_Polysacc_Export_ATP-bd"/>
</dbReference>
<dbReference type="InterPro" id="IPR015860">
    <property type="entry name" value="ABC_transpr_TagH-like"/>
</dbReference>
<accession>A0A9E3H6W1</accession>
<evidence type="ECO:0000256" key="3">
    <source>
        <dbReference type="ARBA" id="ARBA00022741"/>
    </source>
</evidence>
<dbReference type="GO" id="GO:0016887">
    <property type="term" value="F:ATP hydrolysis activity"/>
    <property type="evidence" value="ECO:0007669"/>
    <property type="project" value="InterPro"/>
</dbReference>
<dbReference type="SMART" id="SM00382">
    <property type="entry name" value="AAA"/>
    <property type="match status" value="1"/>
</dbReference>
<dbReference type="Gene3D" id="3.40.50.300">
    <property type="entry name" value="P-loop containing nucleotide triphosphate hydrolases"/>
    <property type="match status" value="1"/>
</dbReference>
<protein>
    <submittedName>
        <fullName evidence="6">ABC transporter ATP-binding protein</fullName>
    </submittedName>
</protein>
<dbReference type="EMBL" id="JAHHHW010000075">
    <property type="protein sequence ID" value="MBW4431883.1"/>
    <property type="molecule type" value="Genomic_DNA"/>
</dbReference>
<dbReference type="InterPro" id="IPR017871">
    <property type="entry name" value="ABC_transporter-like_CS"/>
</dbReference>
<sequence length="428" mass="47567">MTINFTDQEILEKPQDDEVILSVKGVSKKFCRDLKRSLLYGVQDIVSEVTRTRTSSQKLRPKEFWALKDVSFELRRGESLGLIGPNGSGKTTLLKIISGLIKPDTGFVEVTGRLAPLIALGAGFNPILTGRENVYTNMSILGLSRQEIDERFQDVVDFAEIGDAIDAPVQSYSSGMAARLGFACAIHTEPEILLIDEVLAVGDIKFKAKCYRKLYDLRQKGISFILVNHNTQAILHACESAIYLQKGEFVVSGDIEKVIKRYEEDLFLGSPTNQENAVMFLPEKLETESLGIDIASLFFIDQQGKILESIVSGQNLIFCVGIKAYKKVDHVNLHLKITELGSEGGSTLFISGGNDQTFFEVLPGEHEIQVHLPSLGFRPGTYTMSVKVKTGSFYTFDVVESFKFTVESDGKMSGCKFYQPRSWKLVSK</sequence>
<gene>
    <name evidence="6" type="ORF">KME28_09170</name>
</gene>
<dbReference type="InterPro" id="IPR029439">
    <property type="entry name" value="Wzt_C"/>
</dbReference>
<dbReference type="AlphaFoldDB" id="A0A9E3H6W1"/>
<dbReference type="PANTHER" id="PTHR46743">
    <property type="entry name" value="TEICHOIC ACIDS EXPORT ATP-BINDING PROTEIN TAGH"/>
    <property type="match status" value="1"/>
</dbReference>
<dbReference type="InterPro" id="IPR003439">
    <property type="entry name" value="ABC_transporter-like_ATP-bd"/>
</dbReference>
<dbReference type="InterPro" id="IPR003593">
    <property type="entry name" value="AAA+_ATPase"/>
</dbReference>
<keyword evidence="3" id="KW-0547">Nucleotide-binding</keyword>
<proteinExistence type="inferred from homology"/>
<dbReference type="Pfam" id="PF00005">
    <property type="entry name" value="ABC_tran"/>
    <property type="match status" value="1"/>
</dbReference>
<dbReference type="PANTHER" id="PTHR46743:SF2">
    <property type="entry name" value="TEICHOIC ACIDS EXPORT ATP-BINDING PROTEIN TAGH"/>
    <property type="match status" value="1"/>
</dbReference>
<dbReference type="InterPro" id="IPR027417">
    <property type="entry name" value="P-loop_NTPase"/>
</dbReference>
<dbReference type="GO" id="GO:0005524">
    <property type="term" value="F:ATP binding"/>
    <property type="evidence" value="ECO:0007669"/>
    <property type="project" value="UniProtKB-KW"/>
</dbReference>
<dbReference type="Pfam" id="PF14524">
    <property type="entry name" value="Wzt_C"/>
    <property type="match status" value="1"/>
</dbReference>
<dbReference type="CDD" id="cd10147">
    <property type="entry name" value="Wzt_C-like"/>
    <property type="match status" value="1"/>
</dbReference>
<name>A0A9E3H6W1_9NOST</name>
<evidence type="ECO:0000256" key="4">
    <source>
        <dbReference type="ARBA" id="ARBA00022840"/>
    </source>
</evidence>
<feature type="domain" description="ABC transporter" evidence="5">
    <location>
        <begin position="50"/>
        <end position="271"/>
    </location>
</feature>
<evidence type="ECO:0000259" key="5">
    <source>
        <dbReference type="PROSITE" id="PS50893"/>
    </source>
</evidence>
<organism evidence="6 7">
    <name type="scientific">Pelatocladus maniniholoensis HA4357-MV3</name>
    <dbReference type="NCBI Taxonomy" id="1117104"/>
    <lineage>
        <taxon>Bacteria</taxon>
        <taxon>Bacillati</taxon>
        <taxon>Cyanobacteriota</taxon>
        <taxon>Cyanophyceae</taxon>
        <taxon>Nostocales</taxon>
        <taxon>Nostocaceae</taxon>
        <taxon>Pelatocladus</taxon>
    </lineage>
</organism>
<dbReference type="PROSITE" id="PS00211">
    <property type="entry name" value="ABC_TRANSPORTER_1"/>
    <property type="match status" value="1"/>
</dbReference>
<dbReference type="CDD" id="cd03220">
    <property type="entry name" value="ABC_KpsT_Wzt"/>
    <property type="match status" value="1"/>
</dbReference>
<dbReference type="GO" id="GO:0016020">
    <property type="term" value="C:membrane"/>
    <property type="evidence" value="ECO:0007669"/>
    <property type="project" value="InterPro"/>
</dbReference>
<evidence type="ECO:0000256" key="2">
    <source>
        <dbReference type="ARBA" id="ARBA00022448"/>
    </source>
</evidence>
<evidence type="ECO:0000256" key="1">
    <source>
        <dbReference type="ARBA" id="ARBA00005417"/>
    </source>
</evidence>
<evidence type="ECO:0000313" key="7">
    <source>
        <dbReference type="Proteomes" id="UP000813215"/>
    </source>
</evidence>
<dbReference type="PROSITE" id="PS50893">
    <property type="entry name" value="ABC_TRANSPORTER_2"/>
    <property type="match status" value="1"/>
</dbReference>
<evidence type="ECO:0000313" key="6">
    <source>
        <dbReference type="EMBL" id="MBW4431883.1"/>
    </source>
</evidence>
<reference evidence="6" key="1">
    <citation type="submission" date="2021-05" db="EMBL/GenBank/DDBJ databases">
        <authorList>
            <person name="Pietrasiak N."/>
            <person name="Ward R."/>
            <person name="Stajich J.E."/>
            <person name="Kurbessoian T."/>
        </authorList>
    </citation>
    <scope>NUCLEOTIDE SEQUENCE</scope>
    <source>
        <strain evidence="6">HA4357-MV3</strain>
    </source>
</reference>
<keyword evidence="4 6" id="KW-0067">ATP-binding</keyword>
<dbReference type="SUPFAM" id="SSF52540">
    <property type="entry name" value="P-loop containing nucleoside triphosphate hydrolases"/>
    <property type="match status" value="1"/>
</dbReference>
<dbReference type="Proteomes" id="UP000813215">
    <property type="component" value="Unassembled WGS sequence"/>
</dbReference>
<dbReference type="Gene3D" id="2.70.50.60">
    <property type="entry name" value="abc- transporter (atp binding component) like domain"/>
    <property type="match status" value="1"/>
</dbReference>
<comment type="caution">
    <text evidence="6">The sequence shown here is derived from an EMBL/GenBank/DDBJ whole genome shotgun (WGS) entry which is preliminary data.</text>
</comment>